<dbReference type="InterPro" id="IPR001972">
    <property type="entry name" value="Stomatin_HflK_fam"/>
</dbReference>
<reference evidence="4" key="1">
    <citation type="journal article" date="2015" name="Proc. Natl. Acad. Sci. U.S.A.">
        <title>Networks of energetic and metabolic interactions define dynamics in microbial communities.</title>
        <authorList>
            <person name="Embree M."/>
            <person name="Liu J.K."/>
            <person name="Al-Bassam M.M."/>
            <person name="Zengler K."/>
        </authorList>
    </citation>
    <scope>NUCLEOTIDE SEQUENCE</scope>
</reference>
<accession>A0A0W8FCN9</accession>
<feature type="compositionally biased region" description="Basic and acidic residues" evidence="2">
    <location>
        <begin position="255"/>
        <end position="275"/>
    </location>
</feature>
<comment type="caution">
    <text evidence="4">The sequence shown here is derived from an EMBL/GenBank/DDBJ whole genome shotgun (WGS) entry which is preliminary data.</text>
</comment>
<dbReference type="CDD" id="cd08826">
    <property type="entry name" value="SPFH_eoslipins_u1"/>
    <property type="match status" value="1"/>
</dbReference>
<dbReference type="AlphaFoldDB" id="A0A0W8FCN9"/>
<evidence type="ECO:0000259" key="3">
    <source>
        <dbReference type="SMART" id="SM00244"/>
    </source>
</evidence>
<dbReference type="Pfam" id="PF01145">
    <property type="entry name" value="Band_7"/>
    <property type="match status" value="1"/>
</dbReference>
<dbReference type="PRINTS" id="PR00721">
    <property type="entry name" value="STOMATIN"/>
</dbReference>
<dbReference type="EMBL" id="LNQE01001369">
    <property type="protein sequence ID" value="KUG18663.1"/>
    <property type="molecule type" value="Genomic_DNA"/>
</dbReference>
<evidence type="ECO:0000256" key="2">
    <source>
        <dbReference type="SAM" id="MobiDB-lite"/>
    </source>
</evidence>
<sequence length="283" mass="31872">MDLFNTLIPLFIVLVILSQAIKIVREYERVVIFRLGRFSGMKGPGIFFIIPIIDRVILLDLRVFTIDVAKQVVITRDNVSVEVDAVIYYRVVDPAKAVIQVENYRVATSLLSQTTLRDVLGQIELDDLLSKRDELNKKLQEILDKHTDPWGIKVTAVTLRDVSLPESMRRAIAKQAESEREKRSRIILADGEFQASKTMTDAARLYEEVPAALKLRELQTLVDIAREKTLIVVTPSTDAGTGSVAGLTAALNRELSERDADRADEERRAATKDSSLDSIRLRR</sequence>
<dbReference type="SMART" id="SM00244">
    <property type="entry name" value="PHB"/>
    <property type="match status" value="1"/>
</dbReference>
<dbReference type="GO" id="GO:0005886">
    <property type="term" value="C:plasma membrane"/>
    <property type="evidence" value="ECO:0007669"/>
    <property type="project" value="InterPro"/>
</dbReference>
<dbReference type="SUPFAM" id="SSF117892">
    <property type="entry name" value="Band 7/SPFH domain"/>
    <property type="match status" value="1"/>
</dbReference>
<evidence type="ECO:0000256" key="1">
    <source>
        <dbReference type="ARBA" id="ARBA00008164"/>
    </source>
</evidence>
<dbReference type="InterPro" id="IPR043202">
    <property type="entry name" value="Band-7_stomatin-like"/>
</dbReference>
<dbReference type="Gene3D" id="6.10.250.2090">
    <property type="match status" value="1"/>
</dbReference>
<comment type="similarity">
    <text evidence="1">Belongs to the band 7/mec-2 family.</text>
</comment>
<dbReference type="InterPro" id="IPR001107">
    <property type="entry name" value="Band_7"/>
</dbReference>
<dbReference type="FunFam" id="3.30.479.30:FF:000004">
    <property type="entry name" value="Putative membrane protease family, stomatin"/>
    <property type="match status" value="1"/>
</dbReference>
<evidence type="ECO:0000313" key="4">
    <source>
        <dbReference type="EMBL" id="KUG18663.1"/>
    </source>
</evidence>
<gene>
    <name evidence="4" type="ORF">ASZ90_011590</name>
</gene>
<dbReference type="GO" id="GO:0098552">
    <property type="term" value="C:side of membrane"/>
    <property type="evidence" value="ECO:0007669"/>
    <property type="project" value="UniProtKB-ARBA"/>
</dbReference>
<name>A0A0W8FCN9_9ZZZZ</name>
<dbReference type="Gene3D" id="3.30.479.30">
    <property type="entry name" value="Band 7 domain"/>
    <property type="match status" value="1"/>
</dbReference>
<dbReference type="InterPro" id="IPR036013">
    <property type="entry name" value="Band_7/SPFH_dom_sf"/>
</dbReference>
<dbReference type="PANTHER" id="PTHR10264:SF19">
    <property type="entry name" value="AT06885P-RELATED"/>
    <property type="match status" value="1"/>
</dbReference>
<feature type="domain" description="Band 7" evidence="3">
    <location>
        <begin position="19"/>
        <end position="176"/>
    </location>
</feature>
<feature type="region of interest" description="Disordered" evidence="2">
    <location>
        <begin position="255"/>
        <end position="283"/>
    </location>
</feature>
<dbReference type="PANTHER" id="PTHR10264">
    <property type="entry name" value="BAND 7 PROTEIN-RELATED"/>
    <property type="match status" value="1"/>
</dbReference>
<proteinExistence type="inferred from homology"/>
<organism evidence="4">
    <name type="scientific">hydrocarbon metagenome</name>
    <dbReference type="NCBI Taxonomy" id="938273"/>
    <lineage>
        <taxon>unclassified sequences</taxon>
        <taxon>metagenomes</taxon>
        <taxon>ecological metagenomes</taxon>
    </lineage>
</organism>
<protein>
    <recommendedName>
        <fullName evidence="3">Band 7 domain-containing protein</fullName>
    </recommendedName>
</protein>